<dbReference type="EMBL" id="GBXM01040249">
    <property type="protein sequence ID" value="JAH68328.1"/>
    <property type="molecule type" value="Transcribed_RNA"/>
</dbReference>
<reference evidence="1" key="1">
    <citation type="submission" date="2014-11" db="EMBL/GenBank/DDBJ databases">
        <authorList>
            <person name="Amaro Gonzalez C."/>
        </authorList>
    </citation>
    <scope>NUCLEOTIDE SEQUENCE</scope>
</reference>
<accession>A0A0E9UYR8</accession>
<dbReference type="AlphaFoldDB" id="A0A0E9UYR8"/>
<dbReference type="EMBL" id="GBXM01037630">
    <property type="protein sequence ID" value="JAH70947.1"/>
    <property type="molecule type" value="Transcribed_RNA"/>
</dbReference>
<organism evidence="1">
    <name type="scientific">Anguilla anguilla</name>
    <name type="common">European freshwater eel</name>
    <name type="synonym">Muraena anguilla</name>
    <dbReference type="NCBI Taxonomy" id="7936"/>
    <lineage>
        <taxon>Eukaryota</taxon>
        <taxon>Metazoa</taxon>
        <taxon>Chordata</taxon>
        <taxon>Craniata</taxon>
        <taxon>Vertebrata</taxon>
        <taxon>Euteleostomi</taxon>
        <taxon>Actinopterygii</taxon>
        <taxon>Neopterygii</taxon>
        <taxon>Teleostei</taxon>
        <taxon>Anguilliformes</taxon>
        <taxon>Anguillidae</taxon>
        <taxon>Anguilla</taxon>
    </lineage>
</organism>
<proteinExistence type="predicted"/>
<reference evidence="1" key="2">
    <citation type="journal article" date="2015" name="Fish Shellfish Immunol.">
        <title>Early steps in the European eel (Anguilla anguilla)-Vibrio vulnificus interaction in the gills: Role of the RtxA13 toxin.</title>
        <authorList>
            <person name="Callol A."/>
            <person name="Pajuelo D."/>
            <person name="Ebbesson L."/>
            <person name="Teles M."/>
            <person name="MacKenzie S."/>
            <person name="Amaro C."/>
        </authorList>
    </citation>
    <scope>NUCLEOTIDE SEQUENCE</scope>
</reference>
<sequence length="31" mass="3646">MGSRLEWLSTLYRARNQALGALLSCKKRYFI</sequence>
<name>A0A0E9UYR8_ANGAN</name>
<protein>
    <submittedName>
        <fullName evidence="1">Uncharacterized protein</fullName>
    </submittedName>
</protein>
<evidence type="ECO:0000313" key="1">
    <source>
        <dbReference type="EMBL" id="JAH70947.1"/>
    </source>
</evidence>